<dbReference type="InterPro" id="IPR021074">
    <property type="entry name" value="Formate_DH_dsu"/>
</dbReference>
<keyword evidence="2" id="KW-1185">Reference proteome</keyword>
<dbReference type="OrthoDB" id="8527650at2"/>
<protein>
    <submittedName>
        <fullName evidence="1">Formate dehydrogenase</fullName>
    </submittedName>
</protein>
<name>A0A0J1G6Q6_9BURK</name>
<proteinExistence type="predicted"/>
<dbReference type="PATRIC" id="fig|908627.4.peg.358"/>
<sequence>MDVNSLIEMANQIGEFFDSMPDRPEALDSVADHIHRFWAPRMRIALLNGLDDPGVVAALEPIVLEALTKHRVTLTPAAAPVA</sequence>
<dbReference type="Pfam" id="PF11390">
    <property type="entry name" value="FdsD"/>
    <property type="match status" value="1"/>
</dbReference>
<organism evidence="1 2">
    <name type="scientific">Caballeronia mineralivorans PML1(12)</name>
    <dbReference type="NCBI Taxonomy" id="908627"/>
    <lineage>
        <taxon>Bacteria</taxon>
        <taxon>Pseudomonadati</taxon>
        <taxon>Pseudomonadota</taxon>
        <taxon>Betaproteobacteria</taxon>
        <taxon>Burkholderiales</taxon>
        <taxon>Burkholderiaceae</taxon>
        <taxon>Caballeronia</taxon>
    </lineage>
</organism>
<dbReference type="Proteomes" id="UP000035963">
    <property type="component" value="Unassembled WGS sequence"/>
</dbReference>
<reference evidence="1 2" key="1">
    <citation type="journal article" date="2015" name="Genome Announc.">
        <title>Draft Genome Sequence of Burkholderia sp. Strain PML1(12), an Ectomycorrhizosphere-Inhabiting Bacterium with Effective Mineral-Weathering Ability.</title>
        <authorList>
            <person name="Uroz S."/>
            <person name="Oger P."/>
        </authorList>
    </citation>
    <scope>NUCLEOTIDE SEQUENCE [LARGE SCALE GENOMIC DNA]</scope>
    <source>
        <strain evidence="2">PML1(12)</strain>
    </source>
</reference>
<comment type="caution">
    <text evidence="1">The sequence shown here is derived from an EMBL/GenBank/DDBJ whole genome shotgun (WGS) entry which is preliminary data.</text>
</comment>
<accession>A0A0J1G6Q6</accession>
<gene>
    <name evidence="1" type="ORF">EOS_01665</name>
</gene>
<evidence type="ECO:0000313" key="2">
    <source>
        <dbReference type="Proteomes" id="UP000035963"/>
    </source>
</evidence>
<dbReference type="RefSeq" id="WP_047844864.1">
    <property type="nucleotide sequence ID" value="NZ_AEJF01000009.1"/>
</dbReference>
<evidence type="ECO:0000313" key="1">
    <source>
        <dbReference type="EMBL" id="KLU27963.1"/>
    </source>
</evidence>
<dbReference type="EMBL" id="AEJF01000009">
    <property type="protein sequence ID" value="KLU27963.1"/>
    <property type="molecule type" value="Genomic_DNA"/>
</dbReference>
<dbReference type="AlphaFoldDB" id="A0A0J1G6Q6"/>